<protein>
    <submittedName>
        <fullName evidence="2">Uncharacterized protein</fullName>
    </submittedName>
</protein>
<evidence type="ECO:0000313" key="2">
    <source>
        <dbReference type="EMBL" id="TKW00175.1"/>
    </source>
</evidence>
<reference evidence="2" key="1">
    <citation type="submission" date="2019-03" db="EMBL/GenBank/DDBJ databases">
        <title>WGS assembly of Setaria viridis.</title>
        <authorList>
            <person name="Huang P."/>
            <person name="Jenkins J."/>
            <person name="Grimwood J."/>
            <person name="Barry K."/>
            <person name="Healey A."/>
            <person name="Mamidi S."/>
            <person name="Sreedasyam A."/>
            <person name="Shu S."/>
            <person name="Feldman M."/>
            <person name="Wu J."/>
            <person name="Yu Y."/>
            <person name="Chen C."/>
            <person name="Johnson J."/>
            <person name="Rokhsar D."/>
            <person name="Baxter I."/>
            <person name="Schmutz J."/>
            <person name="Brutnell T."/>
            <person name="Kellogg E."/>
        </authorList>
    </citation>
    <scope>NUCLEOTIDE SEQUENCE [LARGE SCALE GENOMIC DNA]</scope>
</reference>
<keyword evidence="1" id="KW-0732">Signal</keyword>
<gene>
    <name evidence="2" type="ORF">SEVIR_8G090701v2</name>
</gene>
<name>A0A4U6TH49_SETVI</name>
<accession>A0A4U6TH49</accession>
<proteinExistence type="predicted"/>
<feature type="signal peptide" evidence="1">
    <location>
        <begin position="1"/>
        <end position="17"/>
    </location>
</feature>
<dbReference type="Gramene" id="TKW00175">
    <property type="protein sequence ID" value="TKW00175"/>
    <property type="gene ID" value="SEVIR_8G090701v2"/>
</dbReference>
<evidence type="ECO:0000256" key="1">
    <source>
        <dbReference type="SAM" id="SignalP"/>
    </source>
</evidence>
<dbReference type="EMBL" id="CM016559">
    <property type="protein sequence ID" value="TKW00175.1"/>
    <property type="molecule type" value="Genomic_DNA"/>
</dbReference>
<dbReference type="Proteomes" id="UP000298652">
    <property type="component" value="Chromosome 8"/>
</dbReference>
<organism evidence="2 3">
    <name type="scientific">Setaria viridis</name>
    <name type="common">Green bristlegrass</name>
    <name type="synonym">Setaria italica subsp. viridis</name>
    <dbReference type="NCBI Taxonomy" id="4556"/>
    <lineage>
        <taxon>Eukaryota</taxon>
        <taxon>Viridiplantae</taxon>
        <taxon>Streptophyta</taxon>
        <taxon>Embryophyta</taxon>
        <taxon>Tracheophyta</taxon>
        <taxon>Spermatophyta</taxon>
        <taxon>Magnoliopsida</taxon>
        <taxon>Liliopsida</taxon>
        <taxon>Poales</taxon>
        <taxon>Poaceae</taxon>
        <taxon>PACMAD clade</taxon>
        <taxon>Panicoideae</taxon>
        <taxon>Panicodae</taxon>
        <taxon>Paniceae</taxon>
        <taxon>Cenchrinae</taxon>
        <taxon>Setaria</taxon>
    </lineage>
</organism>
<evidence type="ECO:0000313" key="3">
    <source>
        <dbReference type="Proteomes" id="UP000298652"/>
    </source>
</evidence>
<dbReference type="AlphaFoldDB" id="A0A4U6TH49"/>
<sequence length="53" mass="5729">MCFIFAIAAGSLSATDALYCIQIQKKSVLVLPVVSRMKSGHLNMIKGSDVPKF</sequence>
<feature type="chain" id="PRO_5020229675" evidence="1">
    <location>
        <begin position="18"/>
        <end position="53"/>
    </location>
</feature>
<keyword evidence="3" id="KW-1185">Reference proteome</keyword>